<protein>
    <submittedName>
        <fullName evidence="1">Methyl-accepting chemotaxis protein</fullName>
    </submittedName>
</protein>
<dbReference type="InterPro" id="IPR021874">
    <property type="entry name" value="Phage_Mu_Gp27"/>
</dbReference>
<dbReference type="Proteomes" id="UP000191987">
    <property type="component" value="Unassembled WGS sequence"/>
</dbReference>
<dbReference type="AlphaFoldDB" id="A0A1S7QTT1"/>
<organism evidence="1 2">
    <name type="scientific">Agrobacterium deltaense Zutra 3/1</name>
    <dbReference type="NCBI Taxonomy" id="1183427"/>
    <lineage>
        <taxon>Bacteria</taxon>
        <taxon>Pseudomonadati</taxon>
        <taxon>Pseudomonadota</taxon>
        <taxon>Alphaproteobacteria</taxon>
        <taxon>Hyphomicrobiales</taxon>
        <taxon>Rhizobiaceae</taxon>
        <taxon>Rhizobium/Agrobacterium group</taxon>
        <taxon>Agrobacterium</taxon>
    </lineage>
</organism>
<dbReference type="RefSeq" id="WP_080819470.1">
    <property type="nucleotide sequence ID" value="NZ_LT009749.1"/>
</dbReference>
<name>A0A1S7QTT1_9HYPH</name>
<sequence length="192" mass="21313">MAKGRGRLSNIKLLPQECSDIVIWAAGELQANQRTQLDIYQEFVLKLEERQRESHGELDFKIPSFSSFNRYSIDLDATTREMNEAREMATAVLSGLDHDDGDSITKFVGEALKAAVMAMLRAQKGKLNSKNLNELASTMRMVTIAQATSATHRQKLEAELAAKTKETVEEVGRKAGISQETLDEISRRLGAA</sequence>
<reference evidence="1 2" key="1">
    <citation type="submission" date="2016-01" db="EMBL/GenBank/DDBJ databases">
        <authorList>
            <person name="Oliw E.H."/>
        </authorList>
    </citation>
    <scope>NUCLEOTIDE SEQUENCE [LARGE SCALE GENOMIC DNA]</scope>
    <source>
        <strain evidence="1 2">Zutra 3-1</strain>
    </source>
</reference>
<accession>A0A1S7QTT1</accession>
<evidence type="ECO:0000313" key="2">
    <source>
        <dbReference type="Proteomes" id="UP000191987"/>
    </source>
</evidence>
<gene>
    <name evidence="1" type="ORF">AGR7C_Lc100147</name>
</gene>
<dbReference type="EMBL" id="FBWG01000028">
    <property type="protein sequence ID" value="CUX41572.1"/>
    <property type="molecule type" value="Genomic_DNA"/>
</dbReference>
<proteinExistence type="predicted"/>
<dbReference type="Pfam" id="PF11985">
    <property type="entry name" value="Phage_Mu_Gp27"/>
    <property type="match status" value="1"/>
</dbReference>
<evidence type="ECO:0000313" key="1">
    <source>
        <dbReference type="EMBL" id="CUX41572.1"/>
    </source>
</evidence>